<dbReference type="RefSeq" id="WP_027852157.1">
    <property type="nucleotide sequence ID" value="NZ_BSOR01000015.1"/>
</dbReference>
<evidence type="ECO:0000313" key="1">
    <source>
        <dbReference type="EMBL" id="GLR63256.1"/>
    </source>
</evidence>
<sequence length="182" mass="19952">MINLLAAAGFSMCVAEIKQDAHQLIKAGNSAVGLSSNEQAKVVETQLANKVLNESEALRNKLSQFSTRVIDLVDIEAEELNKALGFVASTILQFSGQVEFIRAEIDFNGFSTHHSLDEKVLNSIIKVRNDFEKLYLVLKQFEEDEVLETGAFFKSKKEAVDASTKSLVALGFTPSEAVALVQ</sequence>
<comment type="caution">
    <text evidence="1">The sequence shown here is derived from an EMBL/GenBank/DDBJ whole genome shotgun (WGS) entry which is preliminary data.</text>
</comment>
<gene>
    <name evidence="1" type="ORF">GCM10007878_06910</name>
</gene>
<accession>A0ABQ5ZX87</accession>
<proteinExistence type="predicted"/>
<keyword evidence="2" id="KW-1185">Reference proteome</keyword>
<reference evidence="2" key="1">
    <citation type="journal article" date="2019" name="Int. J. Syst. Evol. Microbiol.">
        <title>The Global Catalogue of Microorganisms (GCM) 10K type strain sequencing project: providing services to taxonomists for standard genome sequencing and annotation.</title>
        <authorList>
            <consortium name="The Broad Institute Genomics Platform"/>
            <consortium name="The Broad Institute Genome Sequencing Center for Infectious Disease"/>
            <person name="Wu L."/>
            <person name="Ma J."/>
        </authorList>
    </citation>
    <scope>NUCLEOTIDE SEQUENCE [LARGE SCALE GENOMIC DNA]</scope>
    <source>
        <strain evidence="2">NBRC 100033</strain>
    </source>
</reference>
<dbReference type="EMBL" id="BSOR01000015">
    <property type="protein sequence ID" value="GLR63256.1"/>
    <property type="molecule type" value="Genomic_DNA"/>
</dbReference>
<dbReference type="Proteomes" id="UP001156682">
    <property type="component" value="Unassembled WGS sequence"/>
</dbReference>
<protein>
    <submittedName>
        <fullName evidence="1">Uncharacterized protein</fullName>
    </submittedName>
</protein>
<name>A0ABQ5ZX87_9GAMM</name>
<evidence type="ECO:0000313" key="2">
    <source>
        <dbReference type="Proteomes" id="UP001156682"/>
    </source>
</evidence>
<organism evidence="1 2">
    <name type="scientific">Marinospirillum insulare</name>
    <dbReference type="NCBI Taxonomy" id="217169"/>
    <lineage>
        <taxon>Bacteria</taxon>
        <taxon>Pseudomonadati</taxon>
        <taxon>Pseudomonadota</taxon>
        <taxon>Gammaproteobacteria</taxon>
        <taxon>Oceanospirillales</taxon>
        <taxon>Oceanospirillaceae</taxon>
        <taxon>Marinospirillum</taxon>
    </lineage>
</organism>